<comment type="caution">
    <text evidence="2">The sequence shown here is derived from an EMBL/GenBank/DDBJ whole genome shotgun (WGS) entry which is preliminary data.</text>
</comment>
<dbReference type="RefSeq" id="WP_153831179.1">
    <property type="nucleotide sequence ID" value="NZ_WJQT01000001.1"/>
</dbReference>
<dbReference type="AlphaFoldDB" id="A0A844C6E5"/>
<name>A0A844C6E5_9LACT</name>
<feature type="transmembrane region" description="Helical" evidence="1">
    <location>
        <begin position="62"/>
        <end position="85"/>
    </location>
</feature>
<dbReference type="Proteomes" id="UP000440066">
    <property type="component" value="Unassembled WGS sequence"/>
</dbReference>
<keyword evidence="1" id="KW-0472">Membrane</keyword>
<sequence length="102" mass="10441">MRFITSYSVTLTDGSSVASALVTEIVFSGMGPLYAPVGSTEPVSSVEPIQQDFEVVKTVGTVAVIGLVAVAFIALGPTLLSVFTAKEVVTATSMGAALLMVE</sequence>
<dbReference type="EMBL" id="WJQT01000001">
    <property type="protein sequence ID" value="MRJ46067.1"/>
    <property type="molecule type" value="Genomic_DNA"/>
</dbReference>
<protein>
    <submittedName>
        <fullName evidence="2">Uncharacterized protein</fullName>
    </submittedName>
</protein>
<keyword evidence="1" id="KW-1133">Transmembrane helix</keyword>
<proteinExistence type="predicted"/>
<evidence type="ECO:0000313" key="2">
    <source>
        <dbReference type="EMBL" id="MRJ46067.1"/>
    </source>
</evidence>
<organism evidence="2 3">
    <name type="scientific">Fundicoccus ignavus</name>
    <dbReference type="NCBI Taxonomy" id="2664442"/>
    <lineage>
        <taxon>Bacteria</taxon>
        <taxon>Bacillati</taxon>
        <taxon>Bacillota</taxon>
        <taxon>Bacilli</taxon>
        <taxon>Lactobacillales</taxon>
        <taxon>Aerococcaceae</taxon>
        <taxon>Fundicoccus</taxon>
    </lineage>
</organism>
<accession>A0A844C6E5</accession>
<gene>
    <name evidence="2" type="ORF">GF867_00565</name>
</gene>
<evidence type="ECO:0000313" key="3">
    <source>
        <dbReference type="Proteomes" id="UP000440066"/>
    </source>
</evidence>
<evidence type="ECO:0000256" key="1">
    <source>
        <dbReference type="SAM" id="Phobius"/>
    </source>
</evidence>
<keyword evidence="1" id="KW-0812">Transmembrane</keyword>
<reference evidence="2 3" key="1">
    <citation type="submission" date="2019-11" db="EMBL/GenBank/DDBJ databases">
        <title>Characterisation of Fundicoccus ignavus gen. nov. sp. nov., a novel genus of the family Aerococcaceae from bulk tank milk.</title>
        <authorList>
            <person name="Siebert A."/>
            <person name="Huptas C."/>
            <person name="Wenning M."/>
            <person name="Scherer S."/>
            <person name="Doll E.V."/>
        </authorList>
    </citation>
    <scope>NUCLEOTIDE SEQUENCE [LARGE SCALE GENOMIC DNA]</scope>
    <source>
        <strain evidence="2 3">DSM 109652</strain>
    </source>
</reference>